<name>A0AAV2IJD9_LYMST</name>
<comment type="caution">
    <text evidence="21">The sequence shown here is derived from an EMBL/GenBank/DDBJ whole genome shotgun (WGS) entry which is preliminary data.</text>
</comment>
<feature type="transmembrane region" description="Helical" evidence="19">
    <location>
        <begin position="430"/>
        <end position="450"/>
    </location>
</feature>
<dbReference type="GO" id="GO:0005774">
    <property type="term" value="C:vacuolar membrane"/>
    <property type="evidence" value="ECO:0007669"/>
    <property type="project" value="TreeGrafter"/>
</dbReference>
<dbReference type="GO" id="GO:0051939">
    <property type="term" value="P:gamma-aminobutyric acid import"/>
    <property type="evidence" value="ECO:0007669"/>
    <property type="project" value="UniProtKB-ARBA"/>
</dbReference>
<dbReference type="AlphaFoldDB" id="A0AAV2IJD9"/>
<keyword evidence="10" id="KW-0968">Cytoplasmic vesicle</keyword>
<comment type="catalytic activity">
    <reaction evidence="13">
        <text>glycine(out) + n H(+)(in) = glycine(in) + n H(+)(out)</text>
        <dbReference type="Rhea" id="RHEA:70983"/>
        <dbReference type="ChEBI" id="CHEBI:15378"/>
        <dbReference type="ChEBI" id="CHEBI:57305"/>
    </reaction>
</comment>
<dbReference type="GO" id="GO:0140800">
    <property type="term" value="F:gamma-aminobutyric acid:proton antiporter activity"/>
    <property type="evidence" value="ECO:0007669"/>
    <property type="project" value="UniProtKB-ARBA"/>
</dbReference>
<evidence type="ECO:0000256" key="12">
    <source>
        <dbReference type="ARBA" id="ARBA00035892"/>
    </source>
</evidence>
<keyword evidence="22" id="KW-1185">Reference proteome</keyword>
<comment type="similarity">
    <text evidence="2">Belongs to the amino acid/polyamine transporter 2 family.</text>
</comment>
<keyword evidence="9" id="KW-0966">Cell projection</keyword>
<dbReference type="GO" id="GO:0015179">
    <property type="term" value="F:L-amino acid transmembrane transporter activity"/>
    <property type="evidence" value="ECO:0007669"/>
    <property type="project" value="TreeGrafter"/>
</dbReference>
<evidence type="ECO:0000256" key="9">
    <source>
        <dbReference type="ARBA" id="ARBA00023273"/>
    </source>
</evidence>
<evidence type="ECO:0000256" key="5">
    <source>
        <dbReference type="ARBA" id="ARBA00022775"/>
    </source>
</evidence>
<feature type="transmembrane region" description="Helical" evidence="19">
    <location>
        <begin position="262"/>
        <end position="280"/>
    </location>
</feature>
<dbReference type="InterPro" id="IPR013057">
    <property type="entry name" value="AA_transpt_TM"/>
</dbReference>
<dbReference type="EMBL" id="CAXITT010000909">
    <property type="protein sequence ID" value="CAL1547163.1"/>
    <property type="molecule type" value="Genomic_DNA"/>
</dbReference>
<keyword evidence="4 19" id="KW-0812">Transmembrane</keyword>
<dbReference type="PANTHER" id="PTHR22950:SF689">
    <property type="entry name" value="VESICULAR INHIBITORY AMINO ACID TRANSPORTER"/>
    <property type="match status" value="1"/>
</dbReference>
<evidence type="ECO:0000256" key="4">
    <source>
        <dbReference type="ARBA" id="ARBA00022692"/>
    </source>
</evidence>
<feature type="transmembrane region" description="Helical" evidence="19">
    <location>
        <begin position="340"/>
        <end position="358"/>
    </location>
</feature>
<protein>
    <recommendedName>
        <fullName evidence="15">Vesicular inhibitory amino acid transporter</fullName>
    </recommendedName>
    <alternativeName>
        <fullName evidence="16">Solute carrier family 32 member 1</fullName>
    </alternativeName>
    <alternativeName>
        <fullName evidence="17">Vesicular GABA transporter</fullName>
    </alternativeName>
</protein>
<comment type="catalytic activity">
    <reaction evidence="14">
        <text>4-aminobutanoate(out) + n H(+)(in) = 4-aminobutanoate(in) + n H(+)(out)</text>
        <dbReference type="Rhea" id="RHEA:70979"/>
        <dbReference type="ChEBI" id="CHEBI:15378"/>
        <dbReference type="ChEBI" id="CHEBI:59888"/>
    </reaction>
</comment>
<sequence length="523" mass="59112">MQGGSTKYTDCPKAFPSHKRNMSWRERLAYLALTAKLTWRSRGNDEEKLGFAKYPSQDQGFESHPMKNGKSCHSTNEAEMSEDYLKASLDNGWSQLQDDIFVEEAEVGGDPRDKITEWQAGWNVTNAIQGMFIVSFPYTVLQGGYWAVIAMVLVAYICCHTGNILVDCLYDLDPMGHKVRVRSSYVDIATAVWGARYGARIVHCAQLIELLMTCILYVLLCGDLIQGSFPDTPFSLTSWILVCTTPLLACAFLTSLRRVSTLSMWCTVAHMLINAIILIYCFTKAGQWRWKDVQIRIDIWTFPISLGIIVFSYTSQIFLPSLEGKLRDRSKFRCMMTWTHLAAAVFKALFSYVGFLTWGWDTLEVVTNNLPSTSLKLIVNLILVCKALLSYPLPYYASVELLETAFFKGKPATCFPPCLDETRRLKWWGLSLRMCLVLFTCAMAIIVPHFALLMGLIGSFTGTMLSFVWPCYFHLRLRWYVMARTTRVLNIFIIVLGLACGGIGIYYSAHALTRAFQGLPPSS</sequence>
<feature type="transmembrane region" description="Helical" evidence="19">
    <location>
        <begin position="378"/>
        <end position="397"/>
    </location>
</feature>
<dbReference type="PANTHER" id="PTHR22950">
    <property type="entry name" value="AMINO ACID TRANSPORTER"/>
    <property type="match status" value="1"/>
</dbReference>
<evidence type="ECO:0000256" key="19">
    <source>
        <dbReference type="SAM" id="Phobius"/>
    </source>
</evidence>
<comment type="subcellular location">
    <subcellularLocation>
        <location evidence="1">Cytoplasmic vesicle membrane</location>
        <topology evidence="1">Multi-pass membrane protein</topology>
    </subcellularLocation>
    <subcellularLocation>
        <location evidence="11">Presynapse</location>
    </subcellularLocation>
</comment>
<evidence type="ECO:0000256" key="18">
    <source>
        <dbReference type="ARBA" id="ARBA00046163"/>
    </source>
</evidence>
<dbReference type="Proteomes" id="UP001497497">
    <property type="component" value="Unassembled WGS sequence"/>
</dbReference>
<keyword evidence="5" id="KW-0532">Neurotransmitter transport</keyword>
<evidence type="ECO:0000259" key="20">
    <source>
        <dbReference type="Pfam" id="PF01490"/>
    </source>
</evidence>
<evidence type="ECO:0000256" key="16">
    <source>
        <dbReference type="ARBA" id="ARBA00041574"/>
    </source>
</evidence>
<reference evidence="21 22" key="1">
    <citation type="submission" date="2024-04" db="EMBL/GenBank/DDBJ databases">
        <authorList>
            <consortium name="Genoscope - CEA"/>
            <person name="William W."/>
        </authorList>
    </citation>
    <scope>NUCLEOTIDE SEQUENCE [LARGE SCALE GENOMIC DNA]</scope>
</reference>
<keyword evidence="6 19" id="KW-1133">Transmembrane helix</keyword>
<evidence type="ECO:0000256" key="8">
    <source>
        <dbReference type="ARBA" id="ARBA00023136"/>
    </source>
</evidence>
<feature type="transmembrane region" description="Helical" evidence="19">
    <location>
        <begin position="487"/>
        <end position="509"/>
    </location>
</feature>
<dbReference type="GO" id="GO:0030659">
    <property type="term" value="C:cytoplasmic vesicle membrane"/>
    <property type="evidence" value="ECO:0007669"/>
    <property type="project" value="UniProtKB-SubCell"/>
</dbReference>
<evidence type="ECO:0000256" key="6">
    <source>
        <dbReference type="ARBA" id="ARBA00022989"/>
    </source>
</evidence>
<feature type="transmembrane region" description="Helical" evidence="19">
    <location>
        <begin position="145"/>
        <end position="170"/>
    </location>
</feature>
<feature type="transmembrane region" description="Helical" evidence="19">
    <location>
        <begin position="300"/>
        <end position="319"/>
    </location>
</feature>
<evidence type="ECO:0000256" key="11">
    <source>
        <dbReference type="ARBA" id="ARBA00034106"/>
    </source>
</evidence>
<evidence type="ECO:0000256" key="14">
    <source>
        <dbReference type="ARBA" id="ARBA00036440"/>
    </source>
</evidence>
<evidence type="ECO:0000256" key="15">
    <source>
        <dbReference type="ARBA" id="ARBA00039542"/>
    </source>
</evidence>
<comment type="function">
    <text evidence="18">Antiporter that exchanges vesicular protons for cytosolic 4-aminobutanoate or to a lesser extend glycine, thus allowing their secretion from nerve terminals. The transport is equally dependent on the chemical and electrical components of the proton gradient. May also transport beta-alanine. Acidification of GABAergic synaptic vesicles is a prerequisite for 4-aminobutanoate uptake.</text>
</comment>
<gene>
    <name evidence="21" type="ORF">GSLYS_00020488001</name>
</gene>
<evidence type="ECO:0000256" key="10">
    <source>
        <dbReference type="ARBA" id="ARBA00023329"/>
    </source>
</evidence>
<dbReference type="FunFam" id="1.20.1740.10:FF:000062">
    <property type="entry name" value="Vesicular inhibitory amino acid transporter"/>
    <property type="match status" value="1"/>
</dbReference>
<feature type="transmembrane region" description="Helical" evidence="19">
    <location>
        <begin position="456"/>
        <end position="475"/>
    </location>
</feature>
<evidence type="ECO:0000256" key="1">
    <source>
        <dbReference type="ARBA" id="ARBA00004439"/>
    </source>
</evidence>
<accession>A0AAV2IJD9</accession>
<feature type="domain" description="Amino acid transporter transmembrane" evidence="20">
    <location>
        <begin position="114"/>
        <end position="506"/>
    </location>
</feature>
<evidence type="ECO:0000256" key="2">
    <source>
        <dbReference type="ARBA" id="ARBA00008066"/>
    </source>
</evidence>
<evidence type="ECO:0000256" key="3">
    <source>
        <dbReference type="ARBA" id="ARBA00022448"/>
    </source>
</evidence>
<keyword evidence="3" id="KW-0813">Transport</keyword>
<dbReference type="GO" id="GO:0006836">
    <property type="term" value="P:neurotransmitter transport"/>
    <property type="evidence" value="ECO:0007669"/>
    <property type="project" value="UniProtKB-KW"/>
</dbReference>
<dbReference type="GO" id="GO:0060077">
    <property type="term" value="C:inhibitory synapse"/>
    <property type="evidence" value="ECO:0007669"/>
    <property type="project" value="UniProtKB-ARBA"/>
</dbReference>
<dbReference type="GO" id="GO:0015187">
    <property type="term" value="F:glycine transmembrane transporter activity"/>
    <property type="evidence" value="ECO:0007669"/>
    <property type="project" value="UniProtKB-ARBA"/>
</dbReference>
<keyword evidence="8 19" id="KW-0472">Membrane</keyword>
<keyword evidence="7" id="KW-0770">Synapse</keyword>
<feature type="transmembrane region" description="Helical" evidence="19">
    <location>
        <begin position="237"/>
        <end position="255"/>
    </location>
</feature>
<evidence type="ECO:0000256" key="13">
    <source>
        <dbReference type="ARBA" id="ARBA00035961"/>
    </source>
</evidence>
<feature type="transmembrane region" description="Helical" evidence="19">
    <location>
        <begin position="207"/>
        <end position="225"/>
    </location>
</feature>
<evidence type="ECO:0000313" key="22">
    <source>
        <dbReference type="Proteomes" id="UP001497497"/>
    </source>
</evidence>
<dbReference type="Pfam" id="PF01490">
    <property type="entry name" value="Aa_trans"/>
    <property type="match status" value="1"/>
</dbReference>
<evidence type="ECO:0000256" key="7">
    <source>
        <dbReference type="ARBA" id="ARBA00023018"/>
    </source>
</evidence>
<evidence type="ECO:0000256" key="17">
    <source>
        <dbReference type="ARBA" id="ARBA00042394"/>
    </source>
</evidence>
<comment type="catalytic activity">
    <reaction evidence="12">
        <text>beta-alanine(out) + n H(+)(in) = beta-alanine(in) + n H(+)(out)</text>
        <dbReference type="Rhea" id="RHEA:70987"/>
        <dbReference type="ChEBI" id="CHEBI:15378"/>
        <dbReference type="ChEBI" id="CHEBI:57966"/>
    </reaction>
</comment>
<proteinExistence type="inferred from homology"/>
<evidence type="ECO:0000313" key="21">
    <source>
        <dbReference type="EMBL" id="CAL1547163.1"/>
    </source>
</evidence>
<dbReference type="GO" id="GO:0098793">
    <property type="term" value="C:presynapse"/>
    <property type="evidence" value="ECO:0007669"/>
    <property type="project" value="UniProtKB-SubCell"/>
</dbReference>
<organism evidence="21 22">
    <name type="scientific">Lymnaea stagnalis</name>
    <name type="common">Great pond snail</name>
    <name type="synonym">Helix stagnalis</name>
    <dbReference type="NCBI Taxonomy" id="6523"/>
    <lineage>
        <taxon>Eukaryota</taxon>
        <taxon>Metazoa</taxon>
        <taxon>Spiralia</taxon>
        <taxon>Lophotrochozoa</taxon>
        <taxon>Mollusca</taxon>
        <taxon>Gastropoda</taxon>
        <taxon>Heterobranchia</taxon>
        <taxon>Euthyneura</taxon>
        <taxon>Panpulmonata</taxon>
        <taxon>Hygrophila</taxon>
        <taxon>Lymnaeoidea</taxon>
        <taxon>Lymnaeidae</taxon>
        <taxon>Lymnaea</taxon>
    </lineage>
</organism>